<gene>
    <name evidence="1" type="ORF">ACFSCX_02760</name>
</gene>
<keyword evidence="2" id="KW-1185">Reference proteome</keyword>
<evidence type="ECO:0000313" key="1">
    <source>
        <dbReference type="EMBL" id="MFD1735475.1"/>
    </source>
</evidence>
<dbReference type="RefSeq" id="WP_377926574.1">
    <property type="nucleotide sequence ID" value="NZ_JBHUEM010000003.1"/>
</dbReference>
<comment type="caution">
    <text evidence="1">The sequence shown here is derived from an EMBL/GenBank/DDBJ whole genome shotgun (WGS) entry which is preliminary data.</text>
</comment>
<proteinExistence type="predicted"/>
<dbReference type="EMBL" id="JBHUEM010000003">
    <property type="protein sequence ID" value="MFD1735475.1"/>
    <property type="molecule type" value="Genomic_DNA"/>
</dbReference>
<evidence type="ECO:0000313" key="2">
    <source>
        <dbReference type="Proteomes" id="UP001597214"/>
    </source>
</evidence>
<sequence length="52" mass="5955">MNLDSVILTIWEPVYIHEKPPSCFLIEYVSKKEDGLDIIIKGGLWIVKITVP</sequence>
<dbReference type="Proteomes" id="UP001597214">
    <property type="component" value="Unassembled WGS sequence"/>
</dbReference>
<reference evidence="2" key="1">
    <citation type="journal article" date="2019" name="Int. J. Syst. Evol. Microbiol.">
        <title>The Global Catalogue of Microorganisms (GCM) 10K type strain sequencing project: providing services to taxonomists for standard genome sequencing and annotation.</title>
        <authorList>
            <consortium name="The Broad Institute Genomics Platform"/>
            <consortium name="The Broad Institute Genome Sequencing Center for Infectious Disease"/>
            <person name="Wu L."/>
            <person name="Ma J."/>
        </authorList>
    </citation>
    <scope>NUCLEOTIDE SEQUENCE [LARGE SCALE GENOMIC DNA]</scope>
    <source>
        <strain evidence="2">CCUG 49339</strain>
    </source>
</reference>
<name>A0ABW4LN38_9BACI</name>
<organism evidence="1 2">
    <name type="scientific">Bacillus salitolerans</name>
    <dbReference type="NCBI Taxonomy" id="1437434"/>
    <lineage>
        <taxon>Bacteria</taxon>
        <taxon>Bacillati</taxon>
        <taxon>Bacillota</taxon>
        <taxon>Bacilli</taxon>
        <taxon>Bacillales</taxon>
        <taxon>Bacillaceae</taxon>
        <taxon>Bacillus</taxon>
    </lineage>
</organism>
<accession>A0ABW4LN38</accession>
<protein>
    <submittedName>
        <fullName evidence="1">Uncharacterized protein</fullName>
    </submittedName>
</protein>